<name>A0A3A4P536_ABYX5</name>
<accession>A0A3A4P536</accession>
<evidence type="ECO:0008006" key="3">
    <source>
        <dbReference type="Google" id="ProtNLM"/>
    </source>
</evidence>
<gene>
    <name evidence="1" type="ORF">C4520_06960</name>
</gene>
<dbReference type="AlphaFoldDB" id="A0A3A4P536"/>
<reference evidence="1 2" key="1">
    <citation type="journal article" date="2017" name="ISME J.">
        <title>Energy and carbon metabolisms in a deep terrestrial subsurface fluid microbial community.</title>
        <authorList>
            <person name="Momper L."/>
            <person name="Jungbluth S.P."/>
            <person name="Lee M.D."/>
            <person name="Amend J.P."/>
        </authorList>
    </citation>
    <scope>NUCLEOTIDE SEQUENCE [LARGE SCALE GENOMIC DNA]</scope>
    <source>
        <strain evidence="1">SURF_5</strain>
    </source>
</reference>
<protein>
    <recommendedName>
        <fullName evidence="3">Transcription factor zinc-finger domain-containing protein</fullName>
    </recommendedName>
</protein>
<organism evidence="1 2">
    <name type="scientific">Abyssobacteria bacterium (strain SURF_5)</name>
    <dbReference type="NCBI Taxonomy" id="2093360"/>
    <lineage>
        <taxon>Bacteria</taxon>
        <taxon>Pseudomonadati</taxon>
        <taxon>Candidatus Hydrogenedentota</taxon>
        <taxon>Candidatus Abyssobacteria</taxon>
    </lineage>
</organism>
<proteinExistence type="predicted"/>
<evidence type="ECO:0000313" key="1">
    <source>
        <dbReference type="EMBL" id="RJP23074.1"/>
    </source>
</evidence>
<dbReference type="EMBL" id="QZKU01000051">
    <property type="protein sequence ID" value="RJP23074.1"/>
    <property type="molecule type" value="Genomic_DNA"/>
</dbReference>
<dbReference type="Proteomes" id="UP000265882">
    <property type="component" value="Unassembled WGS sequence"/>
</dbReference>
<comment type="caution">
    <text evidence="1">The sequence shown here is derived from an EMBL/GenBank/DDBJ whole genome shotgun (WGS) entry which is preliminary data.</text>
</comment>
<sequence length="183" mass="20855">MIWARYVSLGNRVSKSMDPKEKKALECPFCRKSMNHVELDGRYGGKFGVSFCLECLGIWGSAKAILQIGPDSLQQLPVGRVSGGENMTSREMVTACPGCSHRLEETKLGKDAAALCFRFCRDCESFWFDGRNQLISFMVLLEGKRRELKKQESTRAGKRRKHKGEGVDFLNLRYPFSWDIFEK</sequence>
<evidence type="ECO:0000313" key="2">
    <source>
        <dbReference type="Proteomes" id="UP000265882"/>
    </source>
</evidence>